<dbReference type="EMBL" id="LNQE01001837">
    <property type="protein sequence ID" value="KUG04836.1"/>
    <property type="molecule type" value="Genomic_DNA"/>
</dbReference>
<feature type="region of interest" description="Disordered" evidence="1">
    <location>
        <begin position="27"/>
        <end position="61"/>
    </location>
</feature>
<protein>
    <submittedName>
        <fullName evidence="2">Uncharacterized protein</fullName>
    </submittedName>
</protein>
<sequence>MWMKRIFIFALMIVFITAAAGCSSPLPIPQKQDANGQKPDPVPTPPSPEYPQQTGPSLGGVRLGMTVDDVTDILGGSFSDQMEEEGGYFRESLIIRHYQNGCDLVIGQTSGQVLQIDVFSPDYPTDMGVKVGDLSIPALKQYQDKYPEYMGNQSSEKLAGWFVIEPGTLLIFSSKDNRERSNRDLTDDSRIYAITLGRIEYFD</sequence>
<comment type="caution">
    <text evidence="2">The sequence shown here is derived from an EMBL/GenBank/DDBJ whole genome shotgun (WGS) entry which is preliminary data.</text>
</comment>
<feature type="compositionally biased region" description="Pro residues" evidence="1">
    <location>
        <begin position="40"/>
        <end position="49"/>
    </location>
</feature>
<dbReference type="AlphaFoldDB" id="A0A0W8E8B9"/>
<gene>
    <name evidence="2" type="ORF">ASZ90_017716</name>
</gene>
<accession>A0A0W8E8B9</accession>
<proteinExistence type="predicted"/>
<organism evidence="2">
    <name type="scientific">hydrocarbon metagenome</name>
    <dbReference type="NCBI Taxonomy" id="938273"/>
    <lineage>
        <taxon>unclassified sequences</taxon>
        <taxon>metagenomes</taxon>
        <taxon>ecological metagenomes</taxon>
    </lineage>
</organism>
<evidence type="ECO:0000256" key="1">
    <source>
        <dbReference type="SAM" id="MobiDB-lite"/>
    </source>
</evidence>
<dbReference type="PROSITE" id="PS51257">
    <property type="entry name" value="PROKAR_LIPOPROTEIN"/>
    <property type="match status" value="1"/>
</dbReference>
<evidence type="ECO:0000313" key="2">
    <source>
        <dbReference type="EMBL" id="KUG04836.1"/>
    </source>
</evidence>
<reference evidence="2" key="1">
    <citation type="journal article" date="2015" name="Proc. Natl. Acad. Sci. U.S.A.">
        <title>Networks of energetic and metabolic interactions define dynamics in microbial communities.</title>
        <authorList>
            <person name="Embree M."/>
            <person name="Liu J.K."/>
            <person name="Al-Bassam M.M."/>
            <person name="Zengler K."/>
        </authorList>
    </citation>
    <scope>NUCLEOTIDE SEQUENCE</scope>
</reference>
<name>A0A0W8E8B9_9ZZZZ</name>